<dbReference type="GO" id="GO:0022857">
    <property type="term" value="F:transmembrane transporter activity"/>
    <property type="evidence" value="ECO:0007669"/>
    <property type="project" value="InterPro"/>
</dbReference>
<proteinExistence type="inferred from homology"/>
<comment type="similarity">
    <text evidence="12">Belongs to the drug/metabolite transporter (DMT) superfamily. Small multidrug resistance (SMR) (TC 2.A.7.1) family.</text>
</comment>
<dbReference type="InterPro" id="IPR037185">
    <property type="entry name" value="EmrE-like"/>
</dbReference>
<keyword evidence="8" id="KW-0448">Lipopolysaccharide biosynthesis</keyword>
<evidence type="ECO:0000313" key="16">
    <source>
        <dbReference type="Proteomes" id="UP000000784"/>
    </source>
</evidence>
<dbReference type="InterPro" id="IPR000620">
    <property type="entry name" value="EamA_dom"/>
</dbReference>
<feature type="transmembrane region" description="Helical" evidence="13">
    <location>
        <begin position="127"/>
        <end position="148"/>
    </location>
</feature>
<feature type="transmembrane region" description="Helical" evidence="13">
    <location>
        <begin position="66"/>
        <end position="86"/>
    </location>
</feature>
<keyword evidence="6" id="KW-0441">Lipid A biosynthesis</keyword>
<evidence type="ECO:0000256" key="13">
    <source>
        <dbReference type="SAM" id="Phobius"/>
    </source>
</evidence>
<keyword evidence="7 13" id="KW-0812">Transmembrane</keyword>
<feature type="transmembrane region" description="Helical" evidence="13">
    <location>
        <begin position="188"/>
        <end position="208"/>
    </location>
</feature>
<dbReference type="GO" id="GO:0009103">
    <property type="term" value="P:lipopolysaccharide biosynthetic process"/>
    <property type="evidence" value="ECO:0007669"/>
    <property type="project" value="UniProtKB-KW"/>
</dbReference>
<keyword evidence="11 13" id="KW-0472">Membrane</keyword>
<dbReference type="HOGENOM" id="CLU_060016_2_0_4"/>
<feature type="transmembrane region" description="Helical" evidence="13">
    <location>
        <begin position="228"/>
        <end position="244"/>
    </location>
</feature>
<feature type="transmembrane region" description="Helical" evidence="13">
    <location>
        <begin position="308"/>
        <end position="326"/>
    </location>
</feature>
<feature type="transmembrane region" description="Helical" evidence="13">
    <location>
        <begin position="256"/>
        <end position="275"/>
    </location>
</feature>
<feature type="transmembrane region" description="Helical" evidence="13">
    <location>
        <begin position="154"/>
        <end position="176"/>
    </location>
</feature>
<dbReference type="GO" id="GO:0009245">
    <property type="term" value="P:lipid A biosynthetic process"/>
    <property type="evidence" value="ECO:0007669"/>
    <property type="project" value="UniProtKB-KW"/>
</dbReference>
<dbReference type="PANTHER" id="PTHR30561:SF1">
    <property type="entry name" value="MULTIDRUG TRANSPORTER EMRE"/>
    <property type="match status" value="1"/>
</dbReference>
<feature type="domain" description="EamA" evidence="14">
    <location>
        <begin position="190"/>
        <end position="323"/>
    </location>
</feature>
<reference evidence="15 16" key="1">
    <citation type="journal article" date="2004" name="Appl. Environ. Microbiol.">
        <title>Mineralization of individual congeners of linear alkylbenzenesulfonate by defined pairs of heterotrophic bacteria.</title>
        <authorList>
            <person name="Schleheck D."/>
            <person name="Knepper T.P."/>
            <person name="Fischer K."/>
            <person name="Cook A.M."/>
        </authorList>
    </citation>
    <scope>NUCLEOTIDE SEQUENCE [LARGE SCALE GENOMIC DNA]</scope>
    <source>
        <strain evidence="16">DSM 14801 / SPH-1</strain>
    </source>
</reference>
<evidence type="ECO:0000256" key="10">
    <source>
        <dbReference type="ARBA" id="ARBA00023098"/>
    </source>
</evidence>
<evidence type="ECO:0000256" key="2">
    <source>
        <dbReference type="ARBA" id="ARBA00022448"/>
    </source>
</evidence>
<evidence type="ECO:0000256" key="5">
    <source>
        <dbReference type="ARBA" id="ARBA00022519"/>
    </source>
</evidence>
<organism evidence="15 16">
    <name type="scientific">Delftia acidovorans (strain DSM 14801 / SPH-1)</name>
    <dbReference type="NCBI Taxonomy" id="398578"/>
    <lineage>
        <taxon>Bacteria</taxon>
        <taxon>Pseudomonadati</taxon>
        <taxon>Pseudomonadota</taxon>
        <taxon>Betaproteobacteria</taxon>
        <taxon>Burkholderiales</taxon>
        <taxon>Comamonadaceae</taxon>
        <taxon>Delftia</taxon>
    </lineage>
</organism>
<keyword evidence="5" id="KW-0997">Cell inner membrane</keyword>
<feature type="transmembrane region" description="Helical" evidence="13">
    <location>
        <begin position="37"/>
        <end position="57"/>
    </location>
</feature>
<reference evidence="16" key="2">
    <citation type="submission" date="2007-11" db="EMBL/GenBank/DDBJ databases">
        <title>Complete sequence of Delftia acidovorans DSM 14801 / SPH-1.</title>
        <authorList>
            <person name="Copeland A."/>
            <person name="Lucas S."/>
            <person name="Lapidus A."/>
            <person name="Barry K."/>
            <person name="Glavina del Rio T."/>
            <person name="Dalin E."/>
            <person name="Tice H."/>
            <person name="Pitluck S."/>
            <person name="Lowry S."/>
            <person name="Clum A."/>
            <person name="Schmutz J."/>
            <person name="Larimer F."/>
            <person name="Land M."/>
            <person name="Hauser L."/>
            <person name="Kyrpides N."/>
            <person name="Kim E."/>
            <person name="Schleheck D."/>
            <person name="Richardson P."/>
        </authorList>
    </citation>
    <scope>NUCLEOTIDE SEQUENCE [LARGE SCALE GENOMIC DNA]</scope>
    <source>
        <strain evidence="16">DSM 14801 / SPH-1</strain>
    </source>
</reference>
<accession>A9BP32</accession>
<dbReference type="Proteomes" id="UP000000784">
    <property type="component" value="Chromosome"/>
</dbReference>
<dbReference type="Pfam" id="PF00892">
    <property type="entry name" value="EamA"/>
    <property type="match status" value="2"/>
</dbReference>
<dbReference type="SUPFAM" id="SSF103481">
    <property type="entry name" value="Multidrug resistance efflux transporter EmrE"/>
    <property type="match status" value="2"/>
</dbReference>
<evidence type="ECO:0000313" key="15">
    <source>
        <dbReference type="EMBL" id="ABX38077.1"/>
    </source>
</evidence>
<keyword evidence="10" id="KW-0443">Lipid metabolism</keyword>
<dbReference type="AlphaFoldDB" id="A9BP32"/>
<feature type="transmembrane region" description="Helical" evidence="13">
    <location>
        <begin position="98"/>
        <end position="115"/>
    </location>
</feature>
<dbReference type="KEGG" id="dac:Daci_5448"/>
<dbReference type="Gene3D" id="1.10.3730.20">
    <property type="match status" value="2"/>
</dbReference>
<evidence type="ECO:0000256" key="12">
    <source>
        <dbReference type="ARBA" id="ARBA00038032"/>
    </source>
</evidence>
<feature type="domain" description="EamA" evidence="14">
    <location>
        <begin position="41"/>
        <end position="170"/>
    </location>
</feature>
<keyword evidence="16" id="KW-1185">Reference proteome</keyword>
<dbReference type="STRING" id="398578.Daci_5448"/>
<name>A9BP32_DELAS</name>
<evidence type="ECO:0000256" key="6">
    <source>
        <dbReference type="ARBA" id="ARBA00022556"/>
    </source>
</evidence>
<sequence>MASPDASDKTPGCAVRGLFSFPRQARAPLSPDLPMSLQAFALIIIAGLIHAGWNIVAKKAGGDSRFAFFTSVIMMVIWAPLGWWVGRDVVPTWGRNEWLVVLASGLLHVAYYVTLLRGYRSADLTVVYPLARGSGPLLSSMVAVVFLGEQISSLGALGIAGVVVGVFLIAGGPGLLRARHDPEARERLRLGLWYGLLTGAFIASYTVVDGYGVKMLLMSPILIDYMGNFVRVFLLAPVVLRDLPTARSLWRTQWRFAALVALISPIAYVLVLYAMQDAPMSHVAPAREVSMLFAALIGGHMLREGDRLARIAGAVCIAVGVTALGLG</sequence>
<keyword evidence="3" id="KW-1003">Cell membrane</keyword>
<dbReference type="EMBL" id="CP000884">
    <property type="protein sequence ID" value="ABX38077.1"/>
    <property type="molecule type" value="Genomic_DNA"/>
</dbReference>
<keyword evidence="4" id="KW-0444">Lipid biosynthesis</keyword>
<dbReference type="PANTHER" id="PTHR30561">
    <property type="entry name" value="SMR FAMILY PROTON-DEPENDENT DRUG EFFLUX TRANSPORTER SUGE"/>
    <property type="match status" value="1"/>
</dbReference>
<evidence type="ECO:0000256" key="8">
    <source>
        <dbReference type="ARBA" id="ARBA00022985"/>
    </source>
</evidence>
<comment type="subcellular location">
    <subcellularLocation>
        <location evidence="1">Cell membrane</location>
        <topology evidence="1">Multi-pass membrane protein</topology>
    </subcellularLocation>
</comment>
<evidence type="ECO:0000256" key="3">
    <source>
        <dbReference type="ARBA" id="ARBA00022475"/>
    </source>
</evidence>
<keyword evidence="9 13" id="KW-1133">Transmembrane helix</keyword>
<protein>
    <recommendedName>
        <fullName evidence="14">EamA domain-containing protein</fullName>
    </recommendedName>
</protein>
<evidence type="ECO:0000256" key="9">
    <source>
        <dbReference type="ARBA" id="ARBA00022989"/>
    </source>
</evidence>
<keyword evidence="2" id="KW-0813">Transport</keyword>
<dbReference type="GO" id="GO:0005886">
    <property type="term" value="C:plasma membrane"/>
    <property type="evidence" value="ECO:0007669"/>
    <property type="project" value="UniProtKB-SubCell"/>
</dbReference>
<evidence type="ECO:0000256" key="1">
    <source>
        <dbReference type="ARBA" id="ARBA00004651"/>
    </source>
</evidence>
<evidence type="ECO:0000256" key="11">
    <source>
        <dbReference type="ARBA" id="ARBA00023136"/>
    </source>
</evidence>
<gene>
    <name evidence="15" type="ordered locus">Daci_5448</name>
</gene>
<dbReference type="eggNOG" id="COG0697">
    <property type="taxonomic scope" value="Bacteria"/>
</dbReference>
<evidence type="ECO:0000256" key="7">
    <source>
        <dbReference type="ARBA" id="ARBA00022692"/>
    </source>
</evidence>
<evidence type="ECO:0000256" key="4">
    <source>
        <dbReference type="ARBA" id="ARBA00022516"/>
    </source>
</evidence>
<evidence type="ECO:0000259" key="14">
    <source>
        <dbReference type="Pfam" id="PF00892"/>
    </source>
</evidence>
<dbReference type="InterPro" id="IPR000390">
    <property type="entry name" value="Small_drug/metabolite_transptr"/>
</dbReference>